<evidence type="ECO:0000256" key="1">
    <source>
        <dbReference type="SAM" id="Phobius"/>
    </source>
</evidence>
<comment type="caution">
    <text evidence="2">The sequence shown here is derived from an EMBL/GenBank/DDBJ whole genome shotgun (WGS) entry which is preliminary data.</text>
</comment>
<reference evidence="2 3" key="1">
    <citation type="submission" date="2017-05" db="EMBL/GenBank/DDBJ databases">
        <title>Comparative genomic of Pseudomonas savastanoi pathovars.</title>
        <authorList>
            <person name="Pintado A."/>
            <person name="Moreno-Perez A."/>
            <person name="Caballo-Ponce E."/>
            <person name="Murillo J."/>
            <person name="Bardaji L."/>
            <person name="Cerboneschi M."/>
            <person name="Rodriguez-Palenzuela P."/>
            <person name="Ramos C."/>
            <person name="Tegli S."/>
        </authorList>
    </citation>
    <scope>NUCLEOTIDE SEQUENCE [LARGE SCALE GENOMIC DNA]</scope>
    <source>
        <strain evidence="2 3">ESC 23</strain>
    </source>
</reference>
<protein>
    <submittedName>
        <fullName evidence="2">Uncharacterized protein</fullName>
    </submittedName>
</protein>
<dbReference type="Proteomes" id="UP000216306">
    <property type="component" value="Unassembled WGS sequence"/>
</dbReference>
<dbReference type="AlphaFoldDB" id="A0AB73Q280"/>
<keyword evidence="1" id="KW-0472">Membrane</keyword>
<organism evidence="2 3">
    <name type="scientific">Pseudomonas savastanoi pv. nerii</name>
    <dbReference type="NCBI Taxonomy" id="360921"/>
    <lineage>
        <taxon>Bacteria</taxon>
        <taxon>Pseudomonadati</taxon>
        <taxon>Pseudomonadota</taxon>
        <taxon>Gammaproteobacteria</taxon>
        <taxon>Pseudomonadales</taxon>
        <taxon>Pseudomonadaceae</taxon>
        <taxon>Pseudomonas</taxon>
    </lineage>
</organism>
<evidence type="ECO:0000313" key="2">
    <source>
        <dbReference type="EMBL" id="PAB27953.1"/>
    </source>
</evidence>
<keyword evidence="1" id="KW-1133">Transmembrane helix</keyword>
<evidence type="ECO:0000313" key="3">
    <source>
        <dbReference type="Proteomes" id="UP000216306"/>
    </source>
</evidence>
<gene>
    <name evidence="2" type="ORF">CC205_22425</name>
</gene>
<sequence length="83" mass="9460">MIQFLIFTLIMLVDFPEVFTTIAFSTLYSTTYPLGLFGLIFIYRKILPVQLDIFCLYIATFGNQKIIESKINCSFTGSAAFPK</sequence>
<proteinExistence type="predicted"/>
<accession>A0AB73Q280</accession>
<keyword evidence="1" id="KW-0812">Transmembrane</keyword>
<dbReference type="EMBL" id="NIAY01000126">
    <property type="protein sequence ID" value="PAB27953.1"/>
    <property type="molecule type" value="Genomic_DNA"/>
</dbReference>
<name>A0AB73Q280_PSESS</name>
<feature type="transmembrane region" description="Helical" evidence="1">
    <location>
        <begin position="26"/>
        <end position="43"/>
    </location>
</feature>